<accession>A0A645HPE4</accession>
<comment type="caution">
    <text evidence="2">The sequence shown here is derived from an EMBL/GenBank/DDBJ whole genome shotgun (WGS) entry which is preliminary data.</text>
</comment>
<sequence>MCPLVRVAARSRIYQGCLIFAEPRQYAKAAAAPLRICRNRVNARIACVRRSFQTPPDSTAHAPCRIFSATSTHPPPVGVPTRLECTALDDWPRRLAGGAARALHCGDHALELEQLAALDLAKGQRCHRARVPCARRSDGRMALAATTGKWLAALDSRCHRAGQGREHRQPGRLSDCRGISKSAQNAHSARWRSGHQACSGAHHAGASRQNGRHAD</sequence>
<name>A0A645HPE4_9ZZZZ</name>
<dbReference type="EMBL" id="VSSQ01097297">
    <property type="protein sequence ID" value="MPN40710.1"/>
    <property type="molecule type" value="Genomic_DNA"/>
</dbReference>
<protein>
    <submittedName>
        <fullName evidence="2">Uncharacterized protein</fullName>
    </submittedName>
</protein>
<dbReference type="AlphaFoldDB" id="A0A645HPE4"/>
<feature type="region of interest" description="Disordered" evidence="1">
    <location>
        <begin position="161"/>
        <end position="215"/>
    </location>
</feature>
<evidence type="ECO:0000313" key="2">
    <source>
        <dbReference type="EMBL" id="MPN40710.1"/>
    </source>
</evidence>
<reference evidence="2" key="1">
    <citation type="submission" date="2019-08" db="EMBL/GenBank/DDBJ databases">
        <authorList>
            <person name="Kucharzyk K."/>
            <person name="Murdoch R.W."/>
            <person name="Higgins S."/>
            <person name="Loffler F."/>
        </authorList>
    </citation>
    <scope>NUCLEOTIDE SEQUENCE</scope>
</reference>
<evidence type="ECO:0000256" key="1">
    <source>
        <dbReference type="SAM" id="MobiDB-lite"/>
    </source>
</evidence>
<proteinExistence type="predicted"/>
<organism evidence="2">
    <name type="scientific">bioreactor metagenome</name>
    <dbReference type="NCBI Taxonomy" id="1076179"/>
    <lineage>
        <taxon>unclassified sequences</taxon>
        <taxon>metagenomes</taxon>
        <taxon>ecological metagenomes</taxon>
    </lineage>
</organism>
<gene>
    <name evidence="2" type="ORF">SDC9_188249</name>
</gene>